<reference evidence="1" key="1">
    <citation type="journal article" date="2023" name="PLoS Negl. Trop. Dis.">
        <title>A genome sequence for Biomphalaria pfeifferi, the major vector snail for the human-infecting parasite Schistosoma mansoni.</title>
        <authorList>
            <person name="Bu L."/>
            <person name="Lu L."/>
            <person name="Laidemitt M.R."/>
            <person name="Zhang S.M."/>
            <person name="Mutuku M."/>
            <person name="Mkoji G."/>
            <person name="Steinauer M."/>
            <person name="Loker E.S."/>
        </authorList>
    </citation>
    <scope>NUCLEOTIDE SEQUENCE</scope>
    <source>
        <strain evidence="1">KasaAsao</strain>
    </source>
</reference>
<accession>A0AAD8BJG6</accession>
<dbReference type="EMBL" id="JASAOG010000067">
    <property type="protein sequence ID" value="KAK0055737.1"/>
    <property type="molecule type" value="Genomic_DNA"/>
</dbReference>
<dbReference type="AlphaFoldDB" id="A0AAD8BJG6"/>
<protein>
    <submittedName>
        <fullName evidence="1">Uncharacterized protein</fullName>
    </submittedName>
</protein>
<evidence type="ECO:0000313" key="2">
    <source>
        <dbReference type="Proteomes" id="UP001233172"/>
    </source>
</evidence>
<keyword evidence="2" id="KW-1185">Reference proteome</keyword>
<gene>
    <name evidence="1" type="ORF">Bpfe_014803</name>
</gene>
<dbReference type="Proteomes" id="UP001233172">
    <property type="component" value="Unassembled WGS sequence"/>
</dbReference>
<sequence>MNKTAQTYNNDRKVEQKADDAEKCEFALTSISSLHAIYNLPAATYEATHNSERKFAFVAIYSLCTHRRK</sequence>
<proteinExistence type="predicted"/>
<name>A0AAD8BJG6_BIOPF</name>
<reference evidence="1" key="2">
    <citation type="submission" date="2023-04" db="EMBL/GenBank/DDBJ databases">
        <authorList>
            <person name="Bu L."/>
            <person name="Lu L."/>
            <person name="Laidemitt M.R."/>
            <person name="Zhang S.M."/>
            <person name="Mutuku M."/>
            <person name="Mkoji G."/>
            <person name="Steinauer M."/>
            <person name="Loker E.S."/>
        </authorList>
    </citation>
    <scope>NUCLEOTIDE SEQUENCE</scope>
    <source>
        <strain evidence="1">KasaAsao</strain>
        <tissue evidence="1">Whole Snail</tissue>
    </source>
</reference>
<comment type="caution">
    <text evidence="1">The sequence shown here is derived from an EMBL/GenBank/DDBJ whole genome shotgun (WGS) entry which is preliminary data.</text>
</comment>
<evidence type="ECO:0000313" key="1">
    <source>
        <dbReference type="EMBL" id="KAK0055737.1"/>
    </source>
</evidence>
<organism evidence="1 2">
    <name type="scientific">Biomphalaria pfeifferi</name>
    <name type="common">Bloodfluke planorb</name>
    <name type="synonym">Freshwater snail</name>
    <dbReference type="NCBI Taxonomy" id="112525"/>
    <lineage>
        <taxon>Eukaryota</taxon>
        <taxon>Metazoa</taxon>
        <taxon>Spiralia</taxon>
        <taxon>Lophotrochozoa</taxon>
        <taxon>Mollusca</taxon>
        <taxon>Gastropoda</taxon>
        <taxon>Heterobranchia</taxon>
        <taxon>Euthyneura</taxon>
        <taxon>Panpulmonata</taxon>
        <taxon>Hygrophila</taxon>
        <taxon>Lymnaeoidea</taxon>
        <taxon>Planorbidae</taxon>
        <taxon>Biomphalaria</taxon>
    </lineage>
</organism>